<proteinExistence type="predicted"/>
<gene>
    <name evidence="1" type="ORF">OW729_08235</name>
</gene>
<sequence length="194" mass="23107">MIKLSLEEYKNKMKDRYKDILKKIDDKLVLADSWSRGKLLYELLEKTSMCPEELKYYVFYKWWDSIDSYHSEFDRDSIKKWIKLANVDIELEVQNKLIIDDEGFIKVYRGAHELNEGWYGMSWTTDKEIAKKFANGCGVRLQTKNPTILIGRVFYSNVLGIFNDRKESEVLCYLVNKQDSIERVYNLPLLKLNY</sequence>
<reference evidence="1" key="1">
    <citation type="submission" date="2022-12" db="EMBL/GenBank/DDBJ databases">
        <title>Clostridium sp. nov., isolated from industrial wastewater.</title>
        <authorList>
            <person name="Jiayan W."/>
        </authorList>
    </citation>
    <scope>NUCLEOTIDE SEQUENCE</scope>
    <source>
        <strain evidence="1">ZC22-4</strain>
    </source>
</reference>
<keyword evidence="2" id="KW-1185">Reference proteome</keyword>
<evidence type="ECO:0000313" key="1">
    <source>
        <dbReference type="EMBL" id="MCY6958589.1"/>
    </source>
</evidence>
<comment type="caution">
    <text evidence="1">The sequence shown here is derived from an EMBL/GenBank/DDBJ whole genome shotgun (WGS) entry which is preliminary data.</text>
</comment>
<dbReference type="RefSeq" id="WP_268061009.1">
    <property type="nucleotide sequence ID" value="NZ_JAPQFJ010000007.1"/>
</dbReference>
<protein>
    <submittedName>
        <fullName evidence="1">Uncharacterized protein</fullName>
    </submittedName>
</protein>
<dbReference type="EMBL" id="JAPQFJ010000007">
    <property type="protein sequence ID" value="MCY6958589.1"/>
    <property type="molecule type" value="Genomic_DNA"/>
</dbReference>
<organism evidence="1 2">
    <name type="scientific">Clostridium brassicae</name>
    <dbReference type="NCBI Taxonomy" id="2999072"/>
    <lineage>
        <taxon>Bacteria</taxon>
        <taxon>Bacillati</taxon>
        <taxon>Bacillota</taxon>
        <taxon>Clostridia</taxon>
        <taxon>Eubacteriales</taxon>
        <taxon>Clostridiaceae</taxon>
        <taxon>Clostridium</taxon>
    </lineage>
</organism>
<name>A0ABT4D8F5_9CLOT</name>
<dbReference type="Proteomes" id="UP001144612">
    <property type="component" value="Unassembled WGS sequence"/>
</dbReference>
<evidence type="ECO:0000313" key="2">
    <source>
        <dbReference type="Proteomes" id="UP001144612"/>
    </source>
</evidence>
<accession>A0ABT4D8F5</accession>